<gene>
    <name evidence="1" type="ORF">PPENT_87.1.T2420004</name>
</gene>
<accession>A0A8S1YS07</accession>
<organism evidence="1 2">
    <name type="scientific">Paramecium pentaurelia</name>
    <dbReference type="NCBI Taxonomy" id="43138"/>
    <lineage>
        <taxon>Eukaryota</taxon>
        <taxon>Sar</taxon>
        <taxon>Alveolata</taxon>
        <taxon>Ciliophora</taxon>
        <taxon>Intramacronucleata</taxon>
        <taxon>Oligohymenophorea</taxon>
        <taxon>Peniculida</taxon>
        <taxon>Parameciidae</taxon>
        <taxon>Paramecium</taxon>
    </lineage>
</organism>
<sequence length="71" mass="8259">MPPPAQIQSSPSLFCFKKFQIKVKTFLCRFVKDPNSISMNLLLIFELKQTSFLSSKTRCLLKQLHIIQKND</sequence>
<dbReference type="EMBL" id="CAJJDO010000242">
    <property type="protein sequence ID" value="CAD8214724.1"/>
    <property type="molecule type" value="Genomic_DNA"/>
</dbReference>
<keyword evidence="2" id="KW-1185">Reference proteome</keyword>
<protein>
    <submittedName>
        <fullName evidence="1">Uncharacterized protein</fullName>
    </submittedName>
</protein>
<name>A0A8S1YS07_9CILI</name>
<dbReference type="AlphaFoldDB" id="A0A8S1YS07"/>
<reference evidence="1" key="1">
    <citation type="submission" date="2021-01" db="EMBL/GenBank/DDBJ databases">
        <authorList>
            <consortium name="Genoscope - CEA"/>
            <person name="William W."/>
        </authorList>
    </citation>
    <scope>NUCLEOTIDE SEQUENCE</scope>
</reference>
<proteinExistence type="predicted"/>
<dbReference type="Proteomes" id="UP000689195">
    <property type="component" value="Unassembled WGS sequence"/>
</dbReference>
<comment type="caution">
    <text evidence="1">The sequence shown here is derived from an EMBL/GenBank/DDBJ whole genome shotgun (WGS) entry which is preliminary data.</text>
</comment>
<evidence type="ECO:0000313" key="1">
    <source>
        <dbReference type="EMBL" id="CAD8214724.1"/>
    </source>
</evidence>
<evidence type="ECO:0000313" key="2">
    <source>
        <dbReference type="Proteomes" id="UP000689195"/>
    </source>
</evidence>